<keyword evidence="13" id="KW-1185">Reference proteome</keyword>
<dbReference type="GO" id="GO:0032981">
    <property type="term" value="P:mitochondrial respiratory chain complex I assembly"/>
    <property type="evidence" value="ECO:0007669"/>
    <property type="project" value="TreeGrafter"/>
</dbReference>
<evidence type="ECO:0000256" key="10">
    <source>
        <dbReference type="ARBA" id="ARBA00023128"/>
    </source>
</evidence>
<evidence type="ECO:0008006" key="14">
    <source>
        <dbReference type="Google" id="ProtNLM"/>
    </source>
</evidence>
<protein>
    <recommendedName>
        <fullName evidence="14">NADH-ubiquinone oxidoreductase B12 subunit</fullName>
    </recommendedName>
</protein>
<comment type="subcellular location">
    <subcellularLocation>
        <location evidence="2">Mitochondrion inner membrane</location>
        <topology evidence="2">Single-pass membrane protein</topology>
        <orientation evidence="2">Matrix side</orientation>
    </subcellularLocation>
</comment>
<evidence type="ECO:0000256" key="8">
    <source>
        <dbReference type="ARBA" id="ARBA00022982"/>
    </source>
</evidence>
<dbReference type="RefSeq" id="XP_018986789.1">
    <property type="nucleotide sequence ID" value="XM_019131374.1"/>
</dbReference>
<keyword evidence="4" id="KW-0813">Transport</keyword>
<evidence type="ECO:0000256" key="11">
    <source>
        <dbReference type="ARBA" id="ARBA00023136"/>
    </source>
</evidence>
<keyword evidence="5" id="KW-0679">Respiratory chain</keyword>
<proteinExistence type="inferred from homology"/>
<evidence type="ECO:0000313" key="13">
    <source>
        <dbReference type="Proteomes" id="UP000094336"/>
    </source>
</evidence>
<dbReference type="Pfam" id="PF08122">
    <property type="entry name" value="NDUF_B12"/>
    <property type="match status" value="1"/>
</dbReference>
<keyword evidence="6" id="KW-0812">Transmembrane</keyword>
<dbReference type="STRING" id="984486.A0A1E3QUV2"/>
<name>A0A1E3QUV2_9ASCO</name>
<dbReference type="AlphaFoldDB" id="A0A1E3QUV2"/>
<keyword evidence="11" id="KW-0472">Membrane</keyword>
<evidence type="ECO:0000256" key="1">
    <source>
        <dbReference type="ARBA" id="ARBA00003195"/>
    </source>
</evidence>
<keyword evidence="8" id="KW-0249">Electron transport</keyword>
<evidence type="ECO:0000256" key="3">
    <source>
        <dbReference type="ARBA" id="ARBA00005667"/>
    </source>
</evidence>
<reference evidence="13" key="1">
    <citation type="submission" date="2016-05" db="EMBL/GenBank/DDBJ databases">
        <title>Comparative genomics of biotechnologically important yeasts.</title>
        <authorList>
            <consortium name="DOE Joint Genome Institute"/>
            <person name="Riley R."/>
            <person name="Haridas S."/>
            <person name="Wolfe K.H."/>
            <person name="Lopes M.R."/>
            <person name="Hittinger C.T."/>
            <person name="Goker M."/>
            <person name="Salamov A."/>
            <person name="Wisecaver J."/>
            <person name="Long T.M."/>
            <person name="Aerts A.L."/>
            <person name="Barry K."/>
            <person name="Choi C."/>
            <person name="Clum A."/>
            <person name="Coughlan A.Y."/>
            <person name="Deshpande S."/>
            <person name="Douglass A.P."/>
            <person name="Hanson S.J."/>
            <person name="Klenk H.-P."/>
            <person name="Labutti K."/>
            <person name="Lapidus A."/>
            <person name="Lindquist E."/>
            <person name="Lipzen A."/>
            <person name="Meier-Kolthoff J.P."/>
            <person name="Ohm R.A."/>
            <person name="Otillar R.P."/>
            <person name="Pangilinan J."/>
            <person name="Peng Y."/>
            <person name="Rokas A."/>
            <person name="Rosa C.A."/>
            <person name="Scheuner C."/>
            <person name="Sibirny A.A."/>
            <person name="Slot J.C."/>
            <person name="Stielow J.B."/>
            <person name="Sun H."/>
            <person name="Kurtzman C.P."/>
            <person name="Blackwell M."/>
            <person name="Grigoriev I.V."/>
            <person name="Jeffries T.W."/>
        </authorList>
    </citation>
    <scope>NUCLEOTIDE SEQUENCE [LARGE SCALE GENOMIC DNA]</scope>
    <source>
        <strain evidence="13">NRRL Y-12698</strain>
    </source>
</reference>
<keyword evidence="7" id="KW-0999">Mitochondrion inner membrane</keyword>
<feature type="non-terminal residue" evidence="12">
    <location>
        <position position="55"/>
    </location>
</feature>
<dbReference type="PANTHER" id="PTHR15082:SF2">
    <property type="entry name" value="NADH DEHYDROGENASE [UBIQUINONE] 1 BETA SUBCOMPLEX SUBUNIT 3"/>
    <property type="match status" value="1"/>
</dbReference>
<dbReference type="PANTHER" id="PTHR15082">
    <property type="entry name" value="NADH-UBIQUINONE OXIDOREDUCTASE B12 SUBUNIT"/>
    <property type="match status" value="1"/>
</dbReference>
<accession>A0A1E3QUV2</accession>
<dbReference type="EMBL" id="KV454427">
    <property type="protein sequence ID" value="ODQ81461.1"/>
    <property type="molecule type" value="Genomic_DNA"/>
</dbReference>
<dbReference type="OrthoDB" id="521512at2759"/>
<comment type="similarity">
    <text evidence="3">Belongs to the complex I NDUFB3 subunit family.</text>
</comment>
<keyword evidence="10" id="KW-0496">Mitochondrion</keyword>
<evidence type="ECO:0000256" key="9">
    <source>
        <dbReference type="ARBA" id="ARBA00022989"/>
    </source>
</evidence>
<dbReference type="GO" id="GO:0005743">
    <property type="term" value="C:mitochondrial inner membrane"/>
    <property type="evidence" value="ECO:0007669"/>
    <property type="project" value="UniProtKB-SubCell"/>
</dbReference>
<evidence type="ECO:0000256" key="6">
    <source>
        <dbReference type="ARBA" id="ARBA00022692"/>
    </source>
</evidence>
<gene>
    <name evidence="12" type="ORF">BABINDRAFT_26188</name>
</gene>
<evidence type="ECO:0000256" key="7">
    <source>
        <dbReference type="ARBA" id="ARBA00022792"/>
    </source>
</evidence>
<feature type="non-terminal residue" evidence="12">
    <location>
        <position position="1"/>
    </location>
</feature>
<keyword evidence="9" id="KW-1133">Transmembrane helix</keyword>
<comment type="function">
    <text evidence="1">Accessory subunit of the mitochondrial membrane respiratory chain NADH dehydrogenase (Complex I), that is believed not to be involved in catalysis. Complex I functions in the transfer of electrons from NADH to the respiratory chain. The immediate electron acceptor for the enzyme is believed to be ubiquinone.</text>
</comment>
<sequence>NDPWVKRHAWRYQGPFTRANRFKGLVPGFGWGVGAFAVYCVAEHFLFPAHHHDSH</sequence>
<evidence type="ECO:0000256" key="2">
    <source>
        <dbReference type="ARBA" id="ARBA00004298"/>
    </source>
</evidence>
<dbReference type="InterPro" id="IPR012576">
    <property type="entry name" value="NDUFB3"/>
</dbReference>
<dbReference type="GeneID" id="30149227"/>
<organism evidence="12 13">
    <name type="scientific">Babjeviella inositovora NRRL Y-12698</name>
    <dbReference type="NCBI Taxonomy" id="984486"/>
    <lineage>
        <taxon>Eukaryota</taxon>
        <taxon>Fungi</taxon>
        <taxon>Dikarya</taxon>
        <taxon>Ascomycota</taxon>
        <taxon>Saccharomycotina</taxon>
        <taxon>Pichiomycetes</taxon>
        <taxon>Serinales incertae sedis</taxon>
        <taxon>Babjeviella</taxon>
    </lineage>
</organism>
<dbReference type="Proteomes" id="UP000094336">
    <property type="component" value="Unassembled WGS sequence"/>
</dbReference>
<evidence type="ECO:0000313" key="12">
    <source>
        <dbReference type="EMBL" id="ODQ81461.1"/>
    </source>
</evidence>
<dbReference type="GO" id="GO:0022900">
    <property type="term" value="P:electron transport chain"/>
    <property type="evidence" value="ECO:0007669"/>
    <property type="project" value="InterPro"/>
</dbReference>
<evidence type="ECO:0000256" key="5">
    <source>
        <dbReference type="ARBA" id="ARBA00022660"/>
    </source>
</evidence>
<evidence type="ECO:0000256" key="4">
    <source>
        <dbReference type="ARBA" id="ARBA00022448"/>
    </source>
</evidence>